<dbReference type="EMBL" id="JARKIB010000294">
    <property type="protein sequence ID" value="KAJ7716276.1"/>
    <property type="molecule type" value="Genomic_DNA"/>
</dbReference>
<gene>
    <name evidence="2" type="ORF">B0H16DRAFT_1741366</name>
</gene>
<reference evidence="2" key="1">
    <citation type="submission" date="2023-03" db="EMBL/GenBank/DDBJ databases">
        <title>Massive genome expansion in bonnet fungi (Mycena s.s.) driven by repeated elements and novel gene families across ecological guilds.</title>
        <authorList>
            <consortium name="Lawrence Berkeley National Laboratory"/>
            <person name="Harder C.B."/>
            <person name="Miyauchi S."/>
            <person name="Viragh M."/>
            <person name="Kuo A."/>
            <person name="Thoen E."/>
            <person name="Andreopoulos B."/>
            <person name="Lu D."/>
            <person name="Skrede I."/>
            <person name="Drula E."/>
            <person name="Henrissat B."/>
            <person name="Morin E."/>
            <person name="Kohler A."/>
            <person name="Barry K."/>
            <person name="LaButti K."/>
            <person name="Morin E."/>
            <person name="Salamov A."/>
            <person name="Lipzen A."/>
            <person name="Mereny Z."/>
            <person name="Hegedus B."/>
            <person name="Baldrian P."/>
            <person name="Stursova M."/>
            <person name="Weitz H."/>
            <person name="Taylor A."/>
            <person name="Grigoriev I.V."/>
            <person name="Nagy L.G."/>
            <person name="Martin F."/>
            <person name="Kauserud H."/>
        </authorList>
    </citation>
    <scope>NUCLEOTIDE SEQUENCE</scope>
    <source>
        <strain evidence="2">CBHHK182m</strain>
    </source>
</reference>
<evidence type="ECO:0000256" key="1">
    <source>
        <dbReference type="SAM" id="MobiDB-lite"/>
    </source>
</evidence>
<dbReference type="AlphaFoldDB" id="A0AAD7MGE7"/>
<proteinExistence type="predicted"/>
<feature type="region of interest" description="Disordered" evidence="1">
    <location>
        <begin position="123"/>
        <end position="148"/>
    </location>
</feature>
<organism evidence="2 3">
    <name type="scientific">Mycena metata</name>
    <dbReference type="NCBI Taxonomy" id="1033252"/>
    <lineage>
        <taxon>Eukaryota</taxon>
        <taxon>Fungi</taxon>
        <taxon>Dikarya</taxon>
        <taxon>Basidiomycota</taxon>
        <taxon>Agaricomycotina</taxon>
        <taxon>Agaricomycetes</taxon>
        <taxon>Agaricomycetidae</taxon>
        <taxon>Agaricales</taxon>
        <taxon>Marasmiineae</taxon>
        <taxon>Mycenaceae</taxon>
        <taxon>Mycena</taxon>
    </lineage>
</organism>
<accession>A0AAD7MGE7</accession>
<protein>
    <submittedName>
        <fullName evidence="2">Uncharacterized protein</fullName>
    </submittedName>
</protein>
<dbReference type="Proteomes" id="UP001215598">
    <property type="component" value="Unassembled WGS sequence"/>
</dbReference>
<evidence type="ECO:0000313" key="2">
    <source>
        <dbReference type="EMBL" id="KAJ7716276.1"/>
    </source>
</evidence>
<sequence length="235" mass="25442">MSVICRCEPTFYPDPGQPRAPPLNKKVYLVMGGETAHPGGYPSWASADGEYSGTSGATRKKFANWRLLQEAWYASCDAGLHSHSGNPPLRRRAQAHASTSVLSAPVPPRIPDDIPPRGAIIINSRSPSPVSERASPPPYSAPPAPSAGPDAEVYAVRLGTQGEIFNSAAEARARWEFLRRRGAISGFIISPSVDRCVAWINSAPSEAEIYAAERFRWAREEAEDPDDEDEGEESA</sequence>
<name>A0AAD7MGE7_9AGAR</name>
<keyword evidence="3" id="KW-1185">Reference proteome</keyword>
<evidence type="ECO:0000313" key="3">
    <source>
        <dbReference type="Proteomes" id="UP001215598"/>
    </source>
</evidence>
<feature type="compositionally biased region" description="Pro residues" evidence="1">
    <location>
        <begin position="135"/>
        <end position="146"/>
    </location>
</feature>
<comment type="caution">
    <text evidence="2">The sequence shown here is derived from an EMBL/GenBank/DDBJ whole genome shotgun (WGS) entry which is preliminary data.</text>
</comment>